<dbReference type="InterPro" id="IPR008217">
    <property type="entry name" value="Ccc1_fam"/>
</dbReference>
<evidence type="ECO:0000256" key="4">
    <source>
        <dbReference type="ARBA" id="ARBA00023136"/>
    </source>
</evidence>
<dbReference type="GO" id="GO:0012505">
    <property type="term" value="C:endomembrane system"/>
    <property type="evidence" value="ECO:0007669"/>
    <property type="project" value="UniProtKB-SubCell"/>
</dbReference>
<gene>
    <name evidence="6" type="ORF">D8858_03260</name>
</gene>
<keyword evidence="2 5" id="KW-0812">Transmembrane</keyword>
<dbReference type="PANTHER" id="PTHR31851">
    <property type="entry name" value="FE(2+)/MN(2+) TRANSPORTER PCL1"/>
    <property type="match status" value="1"/>
</dbReference>
<comment type="subcellular location">
    <subcellularLocation>
        <location evidence="1">Endomembrane system</location>
        <topology evidence="1">Multi-pass membrane protein</topology>
    </subcellularLocation>
</comment>
<evidence type="ECO:0000256" key="5">
    <source>
        <dbReference type="SAM" id="Phobius"/>
    </source>
</evidence>
<dbReference type="CDD" id="cd02432">
    <property type="entry name" value="Nodulin-21_like_1"/>
    <property type="match status" value="1"/>
</dbReference>
<evidence type="ECO:0000256" key="3">
    <source>
        <dbReference type="ARBA" id="ARBA00022989"/>
    </source>
</evidence>
<feature type="transmembrane region" description="Helical" evidence="5">
    <location>
        <begin position="47"/>
        <end position="67"/>
    </location>
</feature>
<dbReference type="Proteomes" id="UP000281197">
    <property type="component" value="Unassembled WGS sequence"/>
</dbReference>
<evidence type="ECO:0000313" key="6">
    <source>
        <dbReference type="EMBL" id="RSI76907.1"/>
    </source>
</evidence>
<accession>A0A3R9I0G2</accession>
<evidence type="ECO:0000313" key="7">
    <source>
        <dbReference type="Proteomes" id="UP000281197"/>
    </source>
</evidence>
<feature type="transmembrane region" description="Helical" evidence="5">
    <location>
        <begin position="180"/>
        <end position="199"/>
    </location>
</feature>
<feature type="transmembrane region" description="Helical" evidence="5">
    <location>
        <begin position="211"/>
        <end position="231"/>
    </location>
</feature>
<sequence>MTEIKHEIDANFAGRLNILRAGVLGANDGIISIAGVVIGVASATSNIWIIFLSGLAAILAGAFSMAGGEYVSVSTQKDTEEAAVAREQLLLDKDIESAKQSLYAAYLQNGECETSAQLLTNKAFLKNPLKALVEEKYGIEYEEFTNPWHAATATSSFIAFVLGSLPPMLSITVFPSDYRIPATVFIVALSLLVTGYTSAKLGKAPTKTAMIRNLCIGLLTMGVTFLLGQLFSI</sequence>
<feature type="transmembrane region" description="Helical" evidence="5">
    <location>
        <begin position="157"/>
        <end position="174"/>
    </location>
</feature>
<dbReference type="Pfam" id="PF01988">
    <property type="entry name" value="VIT1"/>
    <property type="match status" value="1"/>
</dbReference>
<dbReference type="GO" id="GO:0005384">
    <property type="term" value="F:manganese ion transmembrane transporter activity"/>
    <property type="evidence" value="ECO:0007669"/>
    <property type="project" value="InterPro"/>
</dbReference>
<evidence type="ECO:0000256" key="2">
    <source>
        <dbReference type="ARBA" id="ARBA00022692"/>
    </source>
</evidence>
<reference evidence="6 7" key="1">
    <citation type="submission" date="2018-11" db="EMBL/GenBank/DDBJ databases">
        <title>Species Designations Belie Phenotypic and Genotypic Heterogeneity in Oral Streptococci.</title>
        <authorList>
            <person name="Velsko I."/>
        </authorList>
    </citation>
    <scope>NUCLEOTIDE SEQUENCE [LARGE SCALE GENOMIC DNA]</scope>
    <source>
        <strain evidence="6 7">BCC19</strain>
    </source>
</reference>
<organism evidence="6 7">
    <name type="scientific">Streptococcus oralis</name>
    <dbReference type="NCBI Taxonomy" id="1303"/>
    <lineage>
        <taxon>Bacteria</taxon>
        <taxon>Bacillati</taxon>
        <taxon>Bacillota</taxon>
        <taxon>Bacilli</taxon>
        <taxon>Lactobacillales</taxon>
        <taxon>Streptococcaceae</taxon>
        <taxon>Streptococcus</taxon>
    </lineage>
</organism>
<dbReference type="RefSeq" id="WP_125397740.1">
    <property type="nucleotide sequence ID" value="NZ_RJNO01000005.1"/>
</dbReference>
<dbReference type="EMBL" id="RJNO01000005">
    <property type="protein sequence ID" value="RSI76907.1"/>
    <property type="molecule type" value="Genomic_DNA"/>
</dbReference>
<keyword evidence="3 5" id="KW-1133">Transmembrane helix</keyword>
<dbReference type="AlphaFoldDB" id="A0A3R9I0G2"/>
<feature type="transmembrane region" description="Helical" evidence="5">
    <location>
        <begin position="21"/>
        <end position="41"/>
    </location>
</feature>
<comment type="caution">
    <text evidence="6">The sequence shown here is derived from an EMBL/GenBank/DDBJ whole genome shotgun (WGS) entry which is preliminary data.</text>
</comment>
<evidence type="ECO:0000256" key="1">
    <source>
        <dbReference type="ARBA" id="ARBA00004127"/>
    </source>
</evidence>
<keyword evidence="4 5" id="KW-0472">Membrane</keyword>
<dbReference type="GO" id="GO:0030026">
    <property type="term" value="P:intracellular manganese ion homeostasis"/>
    <property type="evidence" value="ECO:0007669"/>
    <property type="project" value="InterPro"/>
</dbReference>
<proteinExistence type="predicted"/>
<name>A0A3R9I0G2_STROR</name>
<protein>
    <submittedName>
        <fullName evidence="6">VIT family protein</fullName>
    </submittedName>
</protein>